<feature type="transmembrane region" description="Helical" evidence="7">
    <location>
        <begin position="458"/>
        <end position="482"/>
    </location>
</feature>
<evidence type="ECO:0000256" key="3">
    <source>
        <dbReference type="ARBA" id="ARBA00022448"/>
    </source>
</evidence>
<reference evidence="12" key="3">
    <citation type="submission" date="2019-08" db="EMBL/GenBank/DDBJ databases">
        <authorList>
            <consortium name="Photinus pyralis genome working group"/>
            <person name="Fallon T.R."/>
            <person name="Sander Lower S.E."/>
            <person name="Weng J.-K."/>
        </authorList>
    </citation>
    <scope>NUCLEOTIDE SEQUENCE</scope>
    <source>
        <strain evidence="12">1611_PpyrPB1</strain>
        <tissue evidence="12">Whole body</tissue>
    </source>
</reference>
<dbReference type="PANTHER" id="PTHR13018">
    <property type="entry name" value="PROBABLE MEMBRANE PROTEIN DUF221-RELATED"/>
    <property type="match status" value="1"/>
</dbReference>
<evidence type="ECO:0000256" key="1">
    <source>
        <dbReference type="ARBA" id="ARBA00004141"/>
    </source>
</evidence>
<reference evidence="11" key="1">
    <citation type="journal article" date="2016" name="Sci. Rep.">
        <title>Molecular characterization of firefly nuptial gifts: a multi-omics approach sheds light on postcopulatory sexual selection.</title>
        <authorList>
            <person name="Al-Wathiqui N."/>
            <person name="Fallon T.R."/>
            <person name="South A."/>
            <person name="Weng J.K."/>
            <person name="Lewis S.M."/>
        </authorList>
    </citation>
    <scope>NUCLEOTIDE SEQUENCE</scope>
</reference>
<dbReference type="Proteomes" id="UP000327044">
    <property type="component" value="Unassembled WGS sequence"/>
</dbReference>
<evidence type="ECO:0000313" key="12">
    <source>
        <dbReference type="EMBL" id="KAB0801028.1"/>
    </source>
</evidence>
<reference evidence="12 13" key="2">
    <citation type="journal article" date="2018" name="Elife">
        <title>Firefly genomes illuminate parallel origins of bioluminescence in beetles.</title>
        <authorList>
            <person name="Fallon T.R."/>
            <person name="Lower S.E."/>
            <person name="Chang C.H."/>
            <person name="Bessho-Uehara M."/>
            <person name="Martin G.J."/>
            <person name="Bewick A.J."/>
            <person name="Behringer M."/>
            <person name="Debat H.J."/>
            <person name="Wong I."/>
            <person name="Day J.C."/>
            <person name="Suvorov A."/>
            <person name="Silva C.J."/>
            <person name="Stanger-Hall K.F."/>
            <person name="Hall D.W."/>
            <person name="Schmitz R.J."/>
            <person name="Nelson D.R."/>
            <person name="Lewis S.M."/>
            <person name="Shigenobu S."/>
            <person name="Bybee S.M."/>
            <person name="Larracuente A.M."/>
            <person name="Oba Y."/>
            <person name="Weng J.K."/>
        </authorList>
    </citation>
    <scope>NUCLEOTIDE SEQUENCE [LARGE SCALE GENOMIC DNA]</scope>
    <source>
        <strain evidence="12">1611_PpyrPB1</strain>
        <tissue evidence="12">Whole body</tissue>
    </source>
</reference>
<keyword evidence="4 7" id="KW-0812">Transmembrane</keyword>
<feature type="transmembrane region" description="Helical" evidence="7">
    <location>
        <begin position="373"/>
        <end position="397"/>
    </location>
</feature>
<feature type="transmembrane region" description="Helical" evidence="7">
    <location>
        <begin position="646"/>
        <end position="664"/>
    </location>
</feature>
<comment type="subcellular location">
    <subcellularLocation>
        <location evidence="1">Membrane</location>
        <topology evidence="1">Multi-pass membrane protein</topology>
    </subcellularLocation>
</comment>
<dbReference type="InParanoid" id="A0A1Y1N6N8"/>
<gene>
    <name evidence="12" type="ORF">PPYR_05382</name>
</gene>
<feature type="transmembrane region" description="Helical" evidence="7">
    <location>
        <begin position="125"/>
        <end position="145"/>
    </location>
</feature>
<evidence type="ECO:0000256" key="4">
    <source>
        <dbReference type="ARBA" id="ARBA00022692"/>
    </source>
</evidence>
<sequence length="730" mass="82874">MMDNDTCFATRHTNNTILLNVYEGIPETLILNVICWILLVLLFALLRSRAWDYGRLALVQSEKWTQLFYKNTEEALIVEENGENALSADSGCCSWFPAVFKIDKERLFLRCGPDASHYLSFQRHLLVLFSIITFLSLCVVLPVNFRGNLQGGPYTFGHTTISNLDPNSQWLWVHVVTSFAFVPLAILIMRRCSSGIPTSTLLSSRTVMVTHISRNHRNIEDIRSYFSVRYPNIQIKDVQMAYRIKDLTQLEEQRESAHEAMSFCVMNNETSMKVQPYGCIICCPWKTKNALEYYTTEEERLRTAVINARRQTAQEPLGIAFITFDTEEAAQYVVHSFVPGTRFHWSVAKAPAPPDIIWENLQVSSRNWYSKAILINCILFFILFFLTTPAIVVTFLNTWTASQEEIIKKASPLLSEFLPTLLLLTMSALMPVIVSYSDQWMSHWTKSEQNFATMQKTFYFLLFMVLILPSLGLTSAQALLEWSVKPGGQNYRWECVFLPDKGAFFVNYVITSALIGTGLELLRFPELAMYVWRLLIARSLAEKISIQKAILSEFPFGIHYAWTLLIFTTSTVYSLICPLITPFGLMYLCFKHLVDKHNIYFVYRPSAMSGEGQRLHVSAVRNVRVAFILLQIIMLAFAFVRGGLGIMSIILILGLIATCGFFFIMGPFPSCKPTALSVNNLPEQVERYVAPVLIKVHSQTSTPSLLSPDYGSSNISDLGKRLSTSSSLTT</sequence>
<dbReference type="InterPro" id="IPR027815">
    <property type="entry name" value="CSC1/OSCA1-like_cyt"/>
</dbReference>
<feature type="transmembrane region" description="Helical" evidence="7">
    <location>
        <begin position="623"/>
        <end position="640"/>
    </location>
</feature>
<dbReference type="Pfam" id="PF13967">
    <property type="entry name" value="RSN1_TM"/>
    <property type="match status" value="1"/>
</dbReference>
<dbReference type="FunCoup" id="A0A1Y1N6N8">
    <property type="interactions" value="40"/>
</dbReference>
<dbReference type="AlphaFoldDB" id="A0A1Y1N6N8"/>
<keyword evidence="5 7" id="KW-1133">Transmembrane helix</keyword>
<comment type="similarity">
    <text evidence="2">Belongs to the CSC1 (TC 1.A.17) family.</text>
</comment>
<accession>A0A1Y1N6N8</accession>
<dbReference type="PANTHER" id="PTHR13018:SF5">
    <property type="entry name" value="RE44586P"/>
    <property type="match status" value="1"/>
</dbReference>
<feature type="transmembrane region" description="Helical" evidence="7">
    <location>
        <begin position="417"/>
        <end position="437"/>
    </location>
</feature>
<dbReference type="OrthoDB" id="1689567at2759"/>
<protein>
    <recommendedName>
        <fullName evidence="14">CSC1/OSCA1-like 7TM region domain-containing protein</fullName>
    </recommendedName>
</protein>
<feature type="transmembrane region" description="Helical" evidence="7">
    <location>
        <begin position="170"/>
        <end position="189"/>
    </location>
</feature>
<evidence type="ECO:0000256" key="2">
    <source>
        <dbReference type="ARBA" id="ARBA00007779"/>
    </source>
</evidence>
<dbReference type="Pfam" id="PF14703">
    <property type="entry name" value="PHM7_cyt"/>
    <property type="match status" value="1"/>
</dbReference>
<feature type="domain" description="CSC1/OSCA1-like 7TM region" evidence="8">
    <location>
        <begin position="372"/>
        <end position="636"/>
    </location>
</feature>
<evidence type="ECO:0000313" key="11">
    <source>
        <dbReference type="EMBL" id="JAV91946.1"/>
    </source>
</evidence>
<evidence type="ECO:0000256" key="6">
    <source>
        <dbReference type="ARBA" id="ARBA00023136"/>
    </source>
</evidence>
<keyword evidence="3" id="KW-0813">Transport</keyword>
<feature type="transmembrane region" description="Helical" evidence="7">
    <location>
        <begin position="502"/>
        <end position="524"/>
    </location>
</feature>
<feature type="transmembrane region" description="Helical" evidence="7">
    <location>
        <begin position="29"/>
        <end position="46"/>
    </location>
</feature>
<dbReference type="InterPro" id="IPR003864">
    <property type="entry name" value="CSC1/OSCA1-like_7TM"/>
</dbReference>
<name>A0A1Y1N6N8_PHOPY</name>
<keyword evidence="6 7" id="KW-0472">Membrane</keyword>
<dbReference type="GO" id="GO:0005886">
    <property type="term" value="C:plasma membrane"/>
    <property type="evidence" value="ECO:0007669"/>
    <property type="project" value="TreeGrafter"/>
</dbReference>
<evidence type="ECO:0000256" key="7">
    <source>
        <dbReference type="SAM" id="Phobius"/>
    </source>
</evidence>
<keyword evidence="13" id="KW-1185">Reference proteome</keyword>
<feature type="domain" description="CSC1/OSCA1-like N-terminal transmembrane" evidence="9">
    <location>
        <begin position="28"/>
        <end position="188"/>
    </location>
</feature>
<proteinExistence type="inferred from homology"/>
<feature type="transmembrane region" description="Helical" evidence="7">
    <location>
        <begin position="545"/>
        <end position="566"/>
    </location>
</feature>
<dbReference type="InterPro" id="IPR032880">
    <property type="entry name" value="CSC1/OSCA1-like_N"/>
</dbReference>
<dbReference type="EMBL" id="GEZM01014982">
    <property type="protein sequence ID" value="JAV91946.1"/>
    <property type="molecule type" value="Transcribed_RNA"/>
</dbReference>
<evidence type="ECO:0000259" key="9">
    <source>
        <dbReference type="Pfam" id="PF13967"/>
    </source>
</evidence>
<evidence type="ECO:0000259" key="8">
    <source>
        <dbReference type="Pfam" id="PF02714"/>
    </source>
</evidence>
<evidence type="ECO:0000259" key="10">
    <source>
        <dbReference type="Pfam" id="PF14703"/>
    </source>
</evidence>
<evidence type="ECO:0008006" key="14">
    <source>
        <dbReference type="Google" id="ProtNLM"/>
    </source>
</evidence>
<dbReference type="InterPro" id="IPR045122">
    <property type="entry name" value="Csc1-like"/>
</dbReference>
<organism evidence="11">
    <name type="scientific">Photinus pyralis</name>
    <name type="common">Common eastern firefly</name>
    <name type="synonym">Lampyris pyralis</name>
    <dbReference type="NCBI Taxonomy" id="7054"/>
    <lineage>
        <taxon>Eukaryota</taxon>
        <taxon>Metazoa</taxon>
        <taxon>Ecdysozoa</taxon>
        <taxon>Arthropoda</taxon>
        <taxon>Hexapoda</taxon>
        <taxon>Insecta</taxon>
        <taxon>Pterygota</taxon>
        <taxon>Neoptera</taxon>
        <taxon>Endopterygota</taxon>
        <taxon>Coleoptera</taxon>
        <taxon>Polyphaga</taxon>
        <taxon>Elateriformia</taxon>
        <taxon>Elateroidea</taxon>
        <taxon>Lampyridae</taxon>
        <taxon>Lampyrinae</taxon>
        <taxon>Photinus</taxon>
    </lineage>
</organism>
<dbReference type="Pfam" id="PF02714">
    <property type="entry name" value="RSN1_7TM"/>
    <property type="match status" value="1"/>
</dbReference>
<evidence type="ECO:0000256" key="5">
    <source>
        <dbReference type="ARBA" id="ARBA00022989"/>
    </source>
</evidence>
<feature type="transmembrane region" description="Helical" evidence="7">
    <location>
        <begin position="572"/>
        <end position="590"/>
    </location>
</feature>
<evidence type="ECO:0000313" key="13">
    <source>
        <dbReference type="Proteomes" id="UP000327044"/>
    </source>
</evidence>
<dbReference type="EMBL" id="VVIM01000003">
    <property type="protein sequence ID" value="KAB0801028.1"/>
    <property type="molecule type" value="Genomic_DNA"/>
</dbReference>
<feature type="domain" description="CSC1/OSCA1-like cytosolic" evidence="10">
    <location>
        <begin position="204"/>
        <end position="360"/>
    </location>
</feature>
<dbReference type="GO" id="GO:0005227">
    <property type="term" value="F:calcium-activated cation channel activity"/>
    <property type="evidence" value="ECO:0007669"/>
    <property type="project" value="InterPro"/>
</dbReference>